<feature type="domain" description="VWFD" evidence="19">
    <location>
        <begin position="542"/>
        <end position="718"/>
    </location>
</feature>
<dbReference type="Gene3D" id="2.10.70.10">
    <property type="entry name" value="Complement Module, domain 1"/>
    <property type="match status" value="1"/>
</dbReference>
<evidence type="ECO:0000256" key="1">
    <source>
        <dbReference type="ARBA" id="ARBA00004239"/>
    </source>
</evidence>
<dbReference type="PROSITE" id="PS51233">
    <property type="entry name" value="VWFD"/>
    <property type="match status" value="5"/>
</dbReference>
<dbReference type="PROSITE" id="PS50184">
    <property type="entry name" value="VWFC_2"/>
    <property type="match status" value="2"/>
</dbReference>
<dbReference type="PROSITE" id="PS50022">
    <property type="entry name" value="FA58C_3"/>
    <property type="match status" value="2"/>
</dbReference>
<dbReference type="SUPFAM" id="SSF57603">
    <property type="entry name" value="FnI-like domain"/>
    <property type="match status" value="1"/>
</dbReference>
<dbReference type="Pfam" id="PF13330">
    <property type="entry name" value="Mucin2_WxxW"/>
    <property type="match status" value="3"/>
</dbReference>
<dbReference type="SMART" id="SM00231">
    <property type="entry name" value="FA58C"/>
    <property type="match status" value="2"/>
</dbReference>
<dbReference type="InterPro" id="IPR001007">
    <property type="entry name" value="VWF_dom"/>
</dbReference>
<dbReference type="PROSITE" id="PS01185">
    <property type="entry name" value="CTCK_1"/>
    <property type="match status" value="1"/>
</dbReference>
<dbReference type="PROSITE" id="PS50026">
    <property type="entry name" value="EGF_3"/>
    <property type="match status" value="1"/>
</dbReference>
<feature type="compositionally biased region" description="Low complexity" evidence="12">
    <location>
        <begin position="3008"/>
        <end position="3027"/>
    </location>
</feature>
<dbReference type="SMART" id="SM00216">
    <property type="entry name" value="VWD"/>
    <property type="match status" value="5"/>
</dbReference>
<keyword evidence="5 13" id="KW-0732">Signal</keyword>
<keyword evidence="11" id="KW-0245">EGF-like domain</keyword>
<dbReference type="InterPro" id="IPR002557">
    <property type="entry name" value="Chitin-bd_dom"/>
</dbReference>
<dbReference type="SMART" id="SM00192">
    <property type="entry name" value="LDLa"/>
    <property type="match status" value="1"/>
</dbReference>
<dbReference type="SUPFAM" id="SSF57625">
    <property type="entry name" value="Invertebrate chitin-binding proteins"/>
    <property type="match status" value="2"/>
</dbReference>
<evidence type="ECO:0000256" key="12">
    <source>
        <dbReference type="SAM" id="MobiDB-lite"/>
    </source>
</evidence>
<dbReference type="SMART" id="SM00494">
    <property type="entry name" value="ChtBD2"/>
    <property type="match status" value="2"/>
</dbReference>
<dbReference type="GO" id="GO:0031012">
    <property type="term" value="C:extracellular matrix"/>
    <property type="evidence" value="ECO:0007669"/>
    <property type="project" value="TreeGrafter"/>
</dbReference>
<dbReference type="SUPFAM" id="SSF57567">
    <property type="entry name" value="Serine protease inhibitors"/>
    <property type="match status" value="5"/>
</dbReference>
<evidence type="ECO:0000256" key="7">
    <source>
        <dbReference type="ARBA" id="ARBA00023008"/>
    </source>
</evidence>
<accession>A0AAD5KPS9</accession>
<feature type="region of interest" description="Disordered" evidence="12">
    <location>
        <begin position="4320"/>
        <end position="4349"/>
    </location>
</feature>
<feature type="disulfide bond" evidence="11">
    <location>
        <begin position="379"/>
        <end position="388"/>
    </location>
</feature>
<dbReference type="FunFam" id="2.10.25.10:FF:000055">
    <property type="entry name" value="alpha-tectorin isoform X1"/>
    <property type="match status" value="1"/>
</dbReference>
<evidence type="ECO:0000256" key="3">
    <source>
        <dbReference type="ARBA" id="ARBA00009456"/>
    </source>
</evidence>
<dbReference type="InterPro" id="IPR001846">
    <property type="entry name" value="VWF_type-D"/>
</dbReference>
<feature type="domain" description="VWFD" evidence="19">
    <location>
        <begin position="911"/>
        <end position="1088"/>
    </location>
</feature>
<dbReference type="PROSITE" id="PS50940">
    <property type="entry name" value="CHIT_BIND_II"/>
    <property type="match status" value="2"/>
</dbReference>
<dbReference type="Pfam" id="PF23244">
    <property type="entry name" value="VWF"/>
    <property type="match status" value="1"/>
</dbReference>
<dbReference type="Gene3D" id="2.10.25.10">
    <property type="entry name" value="Laminin"/>
    <property type="match status" value="6"/>
</dbReference>
<evidence type="ECO:0000259" key="17">
    <source>
        <dbReference type="PROSITE" id="PS50184"/>
    </source>
</evidence>
<dbReference type="InterPro" id="IPR014853">
    <property type="entry name" value="VWF/SSPO/ZAN-like_Cys-rich_dom"/>
</dbReference>
<dbReference type="Pfam" id="PF00754">
    <property type="entry name" value="F5_F8_type_C"/>
    <property type="match status" value="2"/>
</dbReference>
<dbReference type="SMART" id="SM00832">
    <property type="entry name" value="C8"/>
    <property type="match status" value="4"/>
</dbReference>
<feature type="domain" description="VWFC" evidence="17">
    <location>
        <begin position="3714"/>
        <end position="3787"/>
    </location>
</feature>
<evidence type="ECO:0000256" key="9">
    <source>
        <dbReference type="ARBA" id="ARBA00023180"/>
    </source>
</evidence>
<feature type="chain" id="PRO_5042005658" evidence="13">
    <location>
        <begin position="19"/>
        <end position="4349"/>
    </location>
</feature>
<dbReference type="InterPro" id="IPR000742">
    <property type="entry name" value="EGF"/>
</dbReference>
<feature type="domain" description="Chitin-binding type-2" evidence="18">
    <location>
        <begin position="100"/>
        <end position="164"/>
    </location>
</feature>
<dbReference type="PROSITE" id="PS01225">
    <property type="entry name" value="CTCK_2"/>
    <property type="match status" value="1"/>
</dbReference>
<dbReference type="InterPro" id="IPR008979">
    <property type="entry name" value="Galactose-bd-like_sf"/>
</dbReference>
<evidence type="ECO:0000313" key="21">
    <source>
        <dbReference type="Proteomes" id="UP000820818"/>
    </source>
</evidence>
<dbReference type="SMART" id="SM00215">
    <property type="entry name" value="VWC_out"/>
    <property type="match status" value="2"/>
</dbReference>
<dbReference type="InterPro" id="IPR006207">
    <property type="entry name" value="Cys_knot_C"/>
</dbReference>
<evidence type="ECO:0000259" key="15">
    <source>
        <dbReference type="PROSITE" id="PS50022"/>
    </source>
</evidence>
<dbReference type="Pfam" id="PF01826">
    <property type="entry name" value="TIL"/>
    <property type="match status" value="5"/>
</dbReference>
<dbReference type="GO" id="GO:0007399">
    <property type="term" value="P:nervous system development"/>
    <property type="evidence" value="ECO:0007669"/>
    <property type="project" value="UniProtKB-ARBA"/>
</dbReference>
<dbReference type="CDD" id="cd19941">
    <property type="entry name" value="TIL"/>
    <property type="match status" value="5"/>
</dbReference>
<dbReference type="Proteomes" id="UP000820818">
    <property type="component" value="Linkage Group LG6"/>
</dbReference>
<feature type="domain" description="VWFD" evidence="19">
    <location>
        <begin position="1392"/>
        <end position="1564"/>
    </location>
</feature>
<evidence type="ECO:0000256" key="10">
    <source>
        <dbReference type="PROSITE-ProRule" id="PRU00039"/>
    </source>
</evidence>
<evidence type="ECO:0000256" key="8">
    <source>
        <dbReference type="ARBA" id="ARBA00023157"/>
    </source>
</evidence>
<dbReference type="InterPro" id="IPR002172">
    <property type="entry name" value="LDrepeatLR_classA_rpt"/>
</dbReference>
<dbReference type="PROSITE" id="PS00022">
    <property type="entry name" value="EGF_1"/>
    <property type="match status" value="2"/>
</dbReference>
<sequence length="4349" mass="481574">MDPLKCILTLLSLSLVLAVPQGILDDMDADMDLLGLQQQDQGGLKGRKVVEAPQKAERAFTVGQSLGKGINQGINQGVGLAQGLGKGIKSALGNLFGGGPKRCDPARPHTPHPTDCYIFYHCVDRLNGIEQVEKTCNPPTMFNPDTMICDWPESVMKIRPECAFLDTAAQVPQRSTGLKSPSKPTPNKPGALYFKGGCTERPPTPANANVKCSPNSGNCDVKCLEDFSFPDKSTQMQIKCEAPGVWKVANWDNMPDCEPICMPPCQNLGFCIAPGVCNCPDNFEGSECQIPKSKPCLDKPPTPMNSRVVCNEKECISTCNRGFAFPGGSKKLTMICDAGNWVQRQQPPGTFQKVPDCQPVCDPACANGGRCLPNNFCECPQEFRGPQCNYPVENCAPERMNFNGGYNCSGGSASFSCSLNCGADGVFEFPPAPRYTCEYAKAQFIPDPIPQCIFASQQVQYFKSNSTSHSQMLIEQRSELEWNGQQTVKEETEWSLVPTQVVWGKKEYEKYFENFFSGGTDGEYVITIPEDSLIRETSAKPGTCLAWGGAHFKTFDGKVYSVQSDCSYVMLRDAVASTFSVIYGVQKCNSKSNCKRFVNILVEDFTYEIDTNANGEPYVRKGEQSMTLPNQIDGLLFERVASFVIVQAEGLGFTVKWDTKATVTIDVNHALWNRTAGLCGRINGMWVDDFENRDGTRSSSLLGFVNSWEASGLTEQCMSNPNEKHACKWDTPEDQQVSNEATQLCEHLLKDEKFEKCRKVVDPRSYYEACRWDYCQCANTNREDCACSALETYFHECLRHNVELPDGWRNPSLCPINCDNGRVYQMCGPISDETCSGPVTAEPVRPRDLCVEGCYCPKGSALHKDRCISRSQCPCTLRQKMYQPGEQVPNDCNTCTCVAGEWQCTDVRCGSRCAVLGDPHYTTFDGQHYDFMGKCSYYLMKGDNYSIEAENVPCSGAISQAMNFPVKSLSSVPSCTKTVTIRTDGGDVIKLKQDREVTVNGEEVVLQPSVWIDGVIIRHASSTFLAGICLLILNGTAERIGNLVGRFEPGLCGTFNENQRDDMTTPEGDVEQSVAAFANSWKTKEVCQDASVDLEPTHPCELNGHKKAQTERQCAKIKDAIFEPCHQVVDPEPYYRDCLYDVCSCQVKLGECLCPMIASYAKECSQKGVLVDWIPEVRECGVHCRGGQTYQVCANSCARTCYDIAVYPKCRRKCVEGCNCPEGQALDAFGQCVPIHECPCIHKGIEYQPGHKELRPGARSPDLCTCISARWHCQTATPEERDLLANVTLKTQMECRASHNEEYTSCEPEHQLTCKTMDQQVSMKKPVECRPGCQCKKGYVFDPTNKTCIKPSECPCHHAGRSYGENNRITQDCNTCTCHSGKWECTKNRCPGICSNWGESHYKTFDGKNYDFHGNCDYMMAKGAATEPHEKFYVTVQSVPCGSSGVACSKSVTLRLGSADAGEESITLTRHKKIPIGKFSERILVREAGLFIFIEVADLGLVLQWDHGTRIYLRLDPKWKGRVRGLCGNFNDNALDDFQSPSGGITEIDARVFGDSWRLQKYCPETPSDYIDTCTLHPHRKVWAVMKCSLLKSAIFEKCHAEVPVEYYVEKCVLDSCGCDMGGDCECLCTSFAAYAHECNARGIAIKWRSQELCPLQCNEECASYTPCMSTCPVVTCDNPLGSSSLCAADSCVEGCQAKDCPKGQIHRSANELSCMPISDCASALCMVIDGVMYAEGDVIERDACHACYCSKGKRVCQGQPCYVPTTTAPPVTRTPVPVSNTTVPEMGISACRTGWSEWINTHHPKDGGNRNDVEPIPDRLNPGLANAPVCHADQMVDIECRAVQSKISHKKTGDNVDCNLKFGLECTPGGIKGRSVCYDYEIRILCDCSEMETRKPVYVEPTTVATSKPTKPFATTPKAATTTVATKKPIVPDRCDPARPNSPHPTSCHLFYQCVDRLGGVEQVEKTCQPPTMYNPDTMVCDWPEAVMRIRPECGFTATTTTKKPVTTGPCVDGWTDWFSVSSPADGTGDFEVYERIVLQHPICPKSHIRDIECKYMAREAGSKKKSGQARSLADYRTSPDRSVQCTVADGLICYNSDQESGLCQDYKVRFLCHCEEENVHVITTPDSPTTLEERDVTTTEQPTTEYYHECPEGYSWNDCAYSCNQLCLAYGYELRKRGYCKTSEGCAPGCVEDDEDVQQTSRSRGCSRGNMWRDARTCVPARDCTCRTPFGKIIPPGGVEESEGACEVCQCLDNEYICDNSRCNYAWSTPAVDVSKNLTVVTTPKPRPPGPTKTPTSCSAWSDWINEYQKPAWGDYESKTPEQLHQMGFCLHGKIADIECRDVKNNELWTESRDKDLVCSLAKGFSCLPARQGKGRRCQDYKIRYFCECSGGDQEKDLTTTPAPTTSIMIWTTTRIRPRTDVCLDEDLMPMLADQHAVPDSAFIATTSKSGAFGPSSARFQDPAKSKKLPSDDKKGVSWVAGKRDMFQHIQVDLGAPSWIYGFEVSGNPAVNEYVTSLFVLYSEDNQRFSYVPNKKGRPKLFRGPLEHDGRKKNMFDVPIEARYIRLEPQTWKHAIALRFDLFGCNITGDYIHLATTPTPLEDVCNDQMGFENGVIDDQQITLSSVNGTFSHPRLGSESAWMPAINSRKEHITIDFLEPRNLSGIVTQGHADGHAWVESYAVRYSSDGETWFTVLNDDSTQRVFHANVDGNTPTTNMFQRLIHARFLKIVPWSWHEGIALRMDILGCYHPVTVTIPPTVPTTTTTTTPLPKFCHPCPNIPEDHLNVEHCACPLSQKWNGTGCVHASQCPCFDGHTKYPVGAIFQAHDSCSQCVCRLGGVSDCRKPTCPPCESGLLSYLSEHPKCQCSCKPCDAGTRLCQSSNVCLTESLWCNGVEDCPDDERHCVTTTSGPVECLLAFCAEGYIEKETGLYSNDGCPIYNCAPPPVRPTGTPCPEPSCPPGFILELQTEDYDLQQLGQSHQDYDQLSQNGQRHVDYDQLSQQSNGDLLGQLSQSTDDQQSQNQQSCPPYKCVPEPTKLPPVPVTLPPYVERDDRCSMTGRLFKTFDGTEYSYDICHHVLMRDMANDLWSVSIHEHCPENKIGCSRSLRIDHNNDIIELLPGLRVGYKGFEYSILQAEQIASLSPDFSIHRVGDSILFRSEVYNFWIVWDVHSNFKAGVTSKLLNQIDGLCGYYNLKPYDDQQTPEGKLAKSTTEFGDSWSIEDGKCAPTKCSVTSQTAAWDKCAFLRQEPFTQCHGADEAALDKAIFRCVDIMCDCMSAIKDPGVSATEAADSCACQTMSVMAVECHDDHATVDLTGWRSKYDCSVDCGTDGSVYKECNKQTCERSCQNNKNPHPCPPMPDLCYPGCVCPDGLVRHGDGKCVKPSECRDCVCDGFGDPHYISFDRNNFTFGGNCSYVAARDKLSKLESKIDHDFQVLVTNTECNEDGKTSCTEAVTILYQDHVINVRNSEVTHSVMATMDGVPIETFPVHLPWVRIEKLPGEQVSVLLMAIQVEVSYYMYSKGFKVRLPSQLYLNKTEGLCGNCNSELDDDTMNNQAGLGWLVKKLLREPPTGEEDLCQIAPQPECTPLSPEKDPCLKLLDSDLFKMCNAVVDPLPYIAACQYDTCKSSDPQAAACPSFESYARECSRYQVCLSWRSPQLCPIECPSGMEYQQCGSGCQSICEEDQESSTCPMSVNDGCYCPEGRAFNHVLGRCVPQDHCKPCDAEGHYKGDHWKPDACTTCSCDADGHVQCTKRSCALEDCPPDHQRTIIQPGENECCPTVKCIQEENLVTKKPCPEVPVPRCGQNQVLRFRDVDGCPRQVCECIPFDECPPIDKPAANPLVGVSYVVNTTGCCHHLDRICSLDECPPKPDCPTFYEVEVKPNWEELCCPEYNCVPPKDFCIYEHTYWQQNVEILASTTTTTTTTTTTPPPKGKGRLREKFGVKGKKRSVQFTVGSNVERYAVNATWRDGPCLECICVTEPNSVIARTSCTVTTCPEPVDEDYALKTEAVPDSCCPRAVRTACRQGADIYKVGETWPSPNGDPCQTYICLEMSDGTIVKQLQIESCPTCPAGWEYQVSNSSVCCGICQQVACVASDGVQHPIGSTWKSDLCTRVTCVSRENGGHVTESQVMCAPLGDCPEKNRVKKPDECCATCNATESQKNCLPEEVPLEKTVGYIIHDSVMHGKCVNAEPVHGLTECVGHCQSKTIHEPNSIDPVSKCECCQAEETKELKTTLTCADGKTWVQVVRVPTSCTCNPACTGLLPDDQQQASINRPIIQAENLMLVDQQAENVSQTQNDDEQQNLQSLTQLVQNQLRERDDDESQILQQQRQGRGDAIARSAGGGQK</sequence>
<dbReference type="InterPro" id="IPR002919">
    <property type="entry name" value="TIL_dom"/>
</dbReference>
<dbReference type="PANTHER" id="PTHR11339:SF386">
    <property type="entry name" value="HEMOLECTIN, ISOFORM A"/>
    <property type="match status" value="1"/>
</dbReference>
<keyword evidence="9" id="KW-0325">Glycoprotein</keyword>
<feature type="domain" description="VWFC" evidence="17">
    <location>
        <begin position="4093"/>
        <end position="4158"/>
    </location>
</feature>
<dbReference type="InterPro" id="IPR036084">
    <property type="entry name" value="Ser_inhib-like_sf"/>
</dbReference>
<feature type="domain" description="F5/8 type C" evidence="15">
    <location>
        <begin position="2425"/>
        <end position="2587"/>
    </location>
</feature>
<comment type="caution">
    <text evidence="20">The sequence shown here is derived from an EMBL/GenBank/DDBJ whole genome shotgun (WGS) entry which is preliminary data.</text>
</comment>
<keyword evidence="4" id="KW-0964">Secreted</keyword>
<dbReference type="CDD" id="cd00057">
    <property type="entry name" value="FA58C"/>
    <property type="match status" value="1"/>
</dbReference>
<dbReference type="Pfam" id="PF08742">
    <property type="entry name" value="C8"/>
    <property type="match status" value="5"/>
</dbReference>
<feature type="region of interest" description="Disordered" evidence="12">
    <location>
        <begin position="3008"/>
        <end position="3035"/>
    </location>
</feature>
<feature type="region of interest" description="Disordered" evidence="12">
    <location>
        <begin position="2456"/>
        <end position="2475"/>
    </location>
</feature>
<evidence type="ECO:0000259" key="14">
    <source>
        <dbReference type="PROSITE" id="PS01225"/>
    </source>
</evidence>
<gene>
    <name evidence="20" type="ORF">GHT06_017382</name>
</gene>
<dbReference type="Pfam" id="PF00094">
    <property type="entry name" value="VWD"/>
    <property type="match status" value="5"/>
</dbReference>
<feature type="disulfide bond" evidence="10">
    <location>
        <begin position="4206"/>
        <end position="4258"/>
    </location>
</feature>
<evidence type="ECO:0000256" key="6">
    <source>
        <dbReference type="ARBA" id="ARBA00022737"/>
    </source>
</evidence>
<dbReference type="SMART" id="SM00041">
    <property type="entry name" value="CT"/>
    <property type="match status" value="1"/>
</dbReference>
<evidence type="ECO:0000256" key="13">
    <source>
        <dbReference type="SAM" id="SignalP"/>
    </source>
</evidence>
<dbReference type="PROSITE" id="PS01208">
    <property type="entry name" value="VWFC_1"/>
    <property type="match status" value="1"/>
</dbReference>
<organism evidence="20 21">
    <name type="scientific">Daphnia sinensis</name>
    <dbReference type="NCBI Taxonomy" id="1820382"/>
    <lineage>
        <taxon>Eukaryota</taxon>
        <taxon>Metazoa</taxon>
        <taxon>Ecdysozoa</taxon>
        <taxon>Arthropoda</taxon>
        <taxon>Crustacea</taxon>
        <taxon>Branchiopoda</taxon>
        <taxon>Diplostraca</taxon>
        <taxon>Cladocera</taxon>
        <taxon>Anomopoda</taxon>
        <taxon>Daphniidae</taxon>
        <taxon>Daphnia</taxon>
        <taxon>Daphnia similis group</taxon>
    </lineage>
</organism>
<dbReference type="PANTHER" id="PTHR11339">
    <property type="entry name" value="EXTRACELLULAR MATRIX GLYCOPROTEIN RELATED"/>
    <property type="match status" value="1"/>
</dbReference>
<proteinExistence type="inferred from homology"/>
<dbReference type="Gene3D" id="3.20.20.80">
    <property type="entry name" value="Glycosidases"/>
    <property type="match status" value="2"/>
</dbReference>
<dbReference type="InterPro" id="IPR000421">
    <property type="entry name" value="FA58C"/>
</dbReference>
<keyword evidence="7" id="KW-0186">Copper</keyword>
<dbReference type="EMBL" id="WJBH02000006">
    <property type="protein sequence ID" value="KAI9557554.1"/>
    <property type="molecule type" value="Genomic_DNA"/>
</dbReference>
<evidence type="ECO:0000259" key="19">
    <source>
        <dbReference type="PROSITE" id="PS51233"/>
    </source>
</evidence>
<dbReference type="SMART" id="SM00214">
    <property type="entry name" value="VWC"/>
    <property type="match status" value="7"/>
</dbReference>
<dbReference type="InterPro" id="IPR050780">
    <property type="entry name" value="Mucin_vWF_Thrombospondin_sf"/>
</dbReference>
<protein>
    <submittedName>
        <fullName evidence="20">Uncharacterized protein</fullName>
    </submittedName>
</protein>
<feature type="domain" description="CTCK" evidence="14">
    <location>
        <begin position="4166"/>
        <end position="4263"/>
    </location>
</feature>
<dbReference type="GO" id="GO:0008061">
    <property type="term" value="F:chitin binding"/>
    <property type="evidence" value="ECO:0007669"/>
    <property type="project" value="InterPro"/>
</dbReference>
<feature type="compositionally biased region" description="Basic and acidic residues" evidence="12">
    <location>
        <begin position="2464"/>
        <end position="2475"/>
    </location>
</feature>
<dbReference type="InterPro" id="IPR036508">
    <property type="entry name" value="Chitin-bd_dom_sf"/>
</dbReference>
<reference evidence="20 21" key="1">
    <citation type="submission" date="2022-05" db="EMBL/GenBank/DDBJ databases">
        <title>A multi-omics perspective on studying reproductive biology in Daphnia sinensis.</title>
        <authorList>
            <person name="Jia J."/>
        </authorList>
    </citation>
    <scope>NUCLEOTIDE SEQUENCE [LARGE SCALE GENOMIC DNA]</scope>
    <source>
        <strain evidence="20 21">WSL</strain>
    </source>
</reference>
<feature type="disulfide bond" evidence="11">
    <location>
        <begin position="361"/>
        <end position="371"/>
    </location>
</feature>
<comment type="similarity">
    <text evidence="2">Belongs to the serine protease inhibitor-like (TIL domain-containing) family.</text>
</comment>
<name>A0AAD5KPS9_9CRUS</name>
<keyword evidence="6" id="KW-0677">Repeat</keyword>
<comment type="subcellular location">
    <subcellularLocation>
        <location evidence="1">Secreted</location>
        <location evidence="1">Extracellular space</location>
    </subcellularLocation>
</comment>
<comment type="similarity">
    <text evidence="3">Belongs to the thrombospondin family.</text>
</comment>
<feature type="domain" description="F5/8 type C" evidence="15">
    <location>
        <begin position="2607"/>
        <end position="2749"/>
    </location>
</feature>
<keyword evidence="21" id="KW-1185">Reference proteome</keyword>
<evidence type="ECO:0000256" key="5">
    <source>
        <dbReference type="ARBA" id="ARBA00022729"/>
    </source>
</evidence>
<comment type="caution">
    <text evidence="11">Lacks conserved residue(s) required for the propagation of feature annotation.</text>
</comment>
<feature type="domain" description="Chitin-binding type-2" evidence="18">
    <location>
        <begin position="1933"/>
        <end position="1997"/>
    </location>
</feature>
<evidence type="ECO:0000256" key="11">
    <source>
        <dbReference type="PROSITE-ProRule" id="PRU00076"/>
    </source>
</evidence>
<dbReference type="Gene3D" id="2.60.120.260">
    <property type="entry name" value="Galactose-binding domain-like"/>
    <property type="match status" value="2"/>
</dbReference>
<feature type="domain" description="VWFD" evidence="19">
    <location>
        <begin position="3055"/>
        <end position="3229"/>
    </location>
</feature>
<feature type="disulfide bond" evidence="10">
    <location>
        <begin position="4202"/>
        <end position="4256"/>
    </location>
</feature>
<dbReference type="InterPro" id="IPR025155">
    <property type="entry name" value="WxxW_domain"/>
</dbReference>
<evidence type="ECO:0000259" key="18">
    <source>
        <dbReference type="PROSITE" id="PS50940"/>
    </source>
</evidence>
<evidence type="ECO:0000259" key="16">
    <source>
        <dbReference type="PROSITE" id="PS50026"/>
    </source>
</evidence>
<keyword evidence="8 11" id="KW-1015">Disulfide bond</keyword>
<evidence type="ECO:0000256" key="2">
    <source>
        <dbReference type="ARBA" id="ARBA00007611"/>
    </source>
</evidence>
<feature type="signal peptide" evidence="13">
    <location>
        <begin position="1"/>
        <end position="18"/>
    </location>
</feature>
<dbReference type="GO" id="GO:0005615">
    <property type="term" value="C:extracellular space"/>
    <property type="evidence" value="ECO:0007669"/>
    <property type="project" value="TreeGrafter"/>
</dbReference>
<evidence type="ECO:0000313" key="20">
    <source>
        <dbReference type="EMBL" id="KAI9557554.1"/>
    </source>
</evidence>
<dbReference type="SUPFAM" id="SSF49785">
    <property type="entry name" value="Galactose-binding domain-like"/>
    <property type="match status" value="2"/>
</dbReference>
<feature type="domain" description="VWFD" evidence="19">
    <location>
        <begin position="3392"/>
        <end position="3581"/>
    </location>
</feature>
<dbReference type="SMART" id="SM00181">
    <property type="entry name" value="EGF"/>
    <property type="match status" value="3"/>
</dbReference>
<evidence type="ECO:0000256" key="4">
    <source>
        <dbReference type="ARBA" id="ARBA00022525"/>
    </source>
</evidence>
<feature type="domain" description="EGF-like" evidence="16">
    <location>
        <begin position="358"/>
        <end position="389"/>
    </location>
</feature>